<dbReference type="Proteomes" id="UP001239169">
    <property type="component" value="Chromosome"/>
</dbReference>
<gene>
    <name evidence="2" type="ORF">QJS64_04995</name>
</gene>
<feature type="domain" description="HTH cro/C1-type" evidence="1">
    <location>
        <begin position="16"/>
        <end position="64"/>
    </location>
</feature>
<protein>
    <submittedName>
        <fullName evidence="2">Helix-turn-helix transcriptional regulator</fullName>
    </submittedName>
</protein>
<dbReference type="InterPro" id="IPR001387">
    <property type="entry name" value="Cro/C1-type_HTH"/>
</dbReference>
<organism evidence="2 3">
    <name type="scientific">Paraclostridium bifermentans</name>
    <name type="common">Clostridium bifermentans</name>
    <dbReference type="NCBI Taxonomy" id="1490"/>
    <lineage>
        <taxon>Bacteria</taxon>
        <taxon>Bacillati</taxon>
        <taxon>Bacillota</taxon>
        <taxon>Clostridia</taxon>
        <taxon>Peptostreptococcales</taxon>
        <taxon>Peptostreptococcaceae</taxon>
        <taxon>Paraclostridium</taxon>
    </lineage>
</organism>
<dbReference type="PROSITE" id="PS50943">
    <property type="entry name" value="HTH_CROC1"/>
    <property type="match status" value="1"/>
</dbReference>
<dbReference type="Pfam" id="PF01381">
    <property type="entry name" value="HTH_3"/>
    <property type="match status" value="1"/>
</dbReference>
<dbReference type="CDD" id="cd00093">
    <property type="entry name" value="HTH_XRE"/>
    <property type="match status" value="1"/>
</dbReference>
<keyword evidence="3" id="KW-1185">Reference proteome</keyword>
<dbReference type="Gene3D" id="1.10.260.40">
    <property type="entry name" value="lambda repressor-like DNA-binding domains"/>
    <property type="match status" value="1"/>
</dbReference>
<evidence type="ECO:0000313" key="3">
    <source>
        <dbReference type="Proteomes" id="UP001239169"/>
    </source>
</evidence>
<accession>A0ABY8R4X7</accession>
<dbReference type="InterPro" id="IPR010982">
    <property type="entry name" value="Lambda_DNA-bd_dom_sf"/>
</dbReference>
<evidence type="ECO:0000313" key="2">
    <source>
        <dbReference type="EMBL" id="WGX76515.1"/>
    </source>
</evidence>
<reference evidence="2 3" key="1">
    <citation type="submission" date="2023-04" db="EMBL/GenBank/DDBJ databases">
        <title>Bacteria Genome Submission.</title>
        <authorList>
            <person name="Isaac P."/>
        </authorList>
    </citation>
    <scope>NUCLEOTIDE SEQUENCE [LARGE SCALE GENOMIC DNA]</scope>
    <source>
        <strain evidence="2 3">SampleS7P1</strain>
    </source>
</reference>
<evidence type="ECO:0000259" key="1">
    <source>
        <dbReference type="PROSITE" id="PS50943"/>
    </source>
</evidence>
<name>A0ABY8R4X7_PARBF</name>
<proteinExistence type="predicted"/>
<dbReference type="EMBL" id="CP124685">
    <property type="protein sequence ID" value="WGX76515.1"/>
    <property type="molecule type" value="Genomic_DNA"/>
</dbReference>
<dbReference type="SUPFAM" id="SSF47413">
    <property type="entry name" value="lambda repressor-like DNA-binding domains"/>
    <property type="match status" value="1"/>
</dbReference>
<sequence>MYYKLNLKALNLSMIKKGYSINQLAKEAGIGKATVSRALREVAVSRQSTIYKMAKALDTEIEELLIEE</sequence>
<dbReference type="SMART" id="SM00530">
    <property type="entry name" value="HTH_XRE"/>
    <property type="match status" value="1"/>
</dbReference>